<proteinExistence type="predicted"/>
<protein>
    <submittedName>
        <fullName evidence="3">Uncharacterized protein</fullName>
    </submittedName>
</protein>
<dbReference type="EMBL" id="JACAZI010000010">
    <property type="protein sequence ID" value="KAF7350089.1"/>
    <property type="molecule type" value="Genomic_DNA"/>
</dbReference>
<keyword evidence="2" id="KW-0812">Transmembrane</keyword>
<evidence type="ECO:0000313" key="4">
    <source>
        <dbReference type="Proteomes" id="UP000620124"/>
    </source>
</evidence>
<evidence type="ECO:0000256" key="2">
    <source>
        <dbReference type="SAM" id="Phobius"/>
    </source>
</evidence>
<evidence type="ECO:0000256" key="1">
    <source>
        <dbReference type="SAM" id="MobiDB-lite"/>
    </source>
</evidence>
<dbReference type="OrthoDB" id="3235960at2759"/>
<dbReference type="Proteomes" id="UP000620124">
    <property type="component" value="Unassembled WGS sequence"/>
</dbReference>
<name>A0A8H6Y178_9AGAR</name>
<organism evidence="3 4">
    <name type="scientific">Mycena venus</name>
    <dbReference type="NCBI Taxonomy" id="2733690"/>
    <lineage>
        <taxon>Eukaryota</taxon>
        <taxon>Fungi</taxon>
        <taxon>Dikarya</taxon>
        <taxon>Basidiomycota</taxon>
        <taxon>Agaricomycotina</taxon>
        <taxon>Agaricomycetes</taxon>
        <taxon>Agaricomycetidae</taxon>
        <taxon>Agaricales</taxon>
        <taxon>Marasmiineae</taxon>
        <taxon>Mycenaceae</taxon>
        <taxon>Mycena</taxon>
    </lineage>
</organism>
<gene>
    <name evidence="3" type="ORF">MVEN_01310800</name>
</gene>
<comment type="caution">
    <text evidence="3">The sequence shown here is derived from an EMBL/GenBank/DDBJ whole genome shotgun (WGS) entry which is preliminary data.</text>
</comment>
<sequence>MAVVSAIILVVIAGVYVILTFHPLLYLDSPYRTPLSRVFWGLFRRFQRRWRRRRREIDEVNEHAAADNETIFEAITREATEPSEARTAREGQALIWTVKSLSDESELEPFVEAIPRTLWALGVRRDAYSAHFRELVLKPDVALYSRIRQLLESCDTGLLSFEARSRRLILCYQALWAVTTLFVSPDHRALPFPDQSPLPTLESSTGHAHDAKIRTVSISAGVLMKWIHWQSVRSTLMAFQQTLIQWEANAVHSHEPDLSPLIKFLSELSCRRADDGHLQYPFPWPSQIQGYRYPPQQKCAADIIPELTRIIDHILWSDPYYIWFRYLRDISDLDSLPAYFSQNLEFIQLPPFPPLELQYELEELLSAIVSRQLKDFNADEHEWMDRLLQTTRLIPMCLDQAKTTLVIPSAVVQYLCRRESDKAVFDSIGEIDVDALWDAFAHSLMQSLDSMSKPTLLNAFWRITLSPHARTGLGAALTDRIHEIAYPHCPSLTTSIVALIKSQYLRNFIPSAKIDWADAIFPSETAAAEPPEPDTEAALWFGEQTESRRTWLAVRSAEARFLLVADFLDSCARAGLDHCPFEPVKTLRQIQGFGDLSPSIVHSAHEGHLANAIQSIFANPLCNELRTVIINFDIFSASPPHPTGDGGESRPRFWLNDEIARGTIEATFRAYAQEISASGDGTTDLPPGSGSPRQIGTFAPTCGGPSTHSTCV</sequence>
<keyword evidence="4" id="KW-1185">Reference proteome</keyword>
<feature type="region of interest" description="Disordered" evidence="1">
    <location>
        <begin position="677"/>
        <end position="712"/>
    </location>
</feature>
<feature type="transmembrane region" description="Helical" evidence="2">
    <location>
        <begin position="6"/>
        <end position="27"/>
    </location>
</feature>
<dbReference type="AlphaFoldDB" id="A0A8H6Y178"/>
<keyword evidence="2" id="KW-0472">Membrane</keyword>
<accession>A0A8H6Y178</accession>
<keyword evidence="2" id="KW-1133">Transmembrane helix</keyword>
<evidence type="ECO:0000313" key="3">
    <source>
        <dbReference type="EMBL" id="KAF7350089.1"/>
    </source>
</evidence>
<reference evidence="3" key="1">
    <citation type="submission" date="2020-05" db="EMBL/GenBank/DDBJ databases">
        <title>Mycena genomes resolve the evolution of fungal bioluminescence.</title>
        <authorList>
            <person name="Tsai I.J."/>
        </authorList>
    </citation>
    <scope>NUCLEOTIDE SEQUENCE</scope>
    <source>
        <strain evidence="3">CCC161011</strain>
    </source>
</reference>